<organism evidence="2 3">
    <name type="scientific">Forsythia ovata</name>
    <dbReference type="NCBI Taxonomy" id="205694"/>
    <lineage>
        <taxon>Eukaryota</taxon>
        <taxon>Viridiplantae</taxon>
        <taxon>Streptophyta</taxon>
        <taxon>Embryophyta</taxon>
        <taxon>Tracheophyta</taxon>
        <taxon>Spermatophyta</taxon>
        <taxon>Magnoliopsida</taxon>
        <taxon>eudicotyledons</taxon>
        <taxon>Gunneridae</taxon>
        <taxon>Pentapetalae</taxon>
        <taxon>asterids</taxon>
        <taxon>lamiids</taxon>
        <taxon>Lamiales</taxon>
        <taxon>Oleaceae</taxon>
        <taxon>Forsythieae</taxon>
        <taxon>Forsythia</taxon>
    </lineage>
</organism>
<dbReference type="Proteomes" id="UP001604277">
    <property type="component" value="Unassembled WGS sequence"/>
</dbReference>
<keyword evidence="3" id="KW-1185">Reference proteome</keyword>
<dbReference type="EMBL" id="JBFOLJ010000016">
    <property type="protein sequence ID" value="KAL2468923.1"/>
    <property type="molecule type" value="Genomic_DNA"/>
</dbReference>
<evidence type="ECO:0000256" key="1">
    <source>
        <dbReference type="SAM" id="MobiDB-lite"/>
    </source>
</evidence>
<gene>
    <name evidence="2" type="ORF">Fot_50499</name>
</gene>
<name>A0ABD1PZX7_9LAMI</name>
<feature type="region of interest" description="Disordered" evidence="1">
    <location>
        <begin position="50"/>
        <end position="74"/>
    </location>
</feature>
<proteinExistence type="predicted"/>
<comment type="caution">
    <text evidence="2">The sequence shown here is derived from an EMBL/GenBank/DDBJ whole genome shotgun (WGS) entry which is preliminary data.</text>
</comment>
<dbReference type="AlphaFoldDB" id="A0ABD1PZX7"/>
<protein>
    <submittedName>
        <fullName evidence="2">Uncharacterized protein</fullName>
    </submittedName>
</protein>
<sequence length="272" mass="30512">MGLECEVEPSFRSYKLPLPILSLPVMQSPEHSETETPPLQTLASVPFKWEEEPGKPRPCSTLFSPSNTIDTKEPKFLELPPRLYMESTPKNNKTPSPTTVLDGPYVASKPKFSSFRFFMERQDSFNSTSSTSPERVELNTTVLDKKEHKGRGFFGTWGQKRGGKKEVDESTRVKKGNMRRNGSFSSLSQAKSHLWSGSELLGQNASGNSSATRMKGSEPQIPRIPSEFLQELPFQFNAGYAFPLLTTCICDLSQSSKMDEFTENFSPNFCEI</sequence>
<evidence type="ECO:0000313" key="2">
    <source>
        <dbReference type="EMBL" id="KAL2468923.1"/>
    </source>
</evidence>
<dbReference type="PANTHER" id="PTHR34371">
    <property type="entry name" value="OS01G0551000 PROTEIN"/>
    <property type="match status" value="1"/>
</dbReference>
<accession>A0ABD1PZX7</accession>
<dbReference type="PANTHER" id="PTHR34371:SF2">
    <property type="entry name" value="DUF688 FAMILY PROTEIN"/>
    <property type="match status" value="1"/>
</dbReference>
<evidence type="ECO:0000313" key="3">
    <source>
        <dbReference type="Proteomes" id="UP001604277"/>
    </source>
</evidence>
<reference evidence="3" key="1">
    <citation type="submission" date="2024-07" db="EMBL/GenBank/DDBJ databases">
        <title>Two chromosome-level genome assemblies of Korean endemic species Abeliophyllum distichum and Forsythia ovata (Oleaceae).</title>
        <authorList>
            <person name="Jang H."/>
        </authorList>
    </citation>
    <scope>NUCLEOTIDE SEQUENCE [LARGE SCALE GENOMIC DNA]</scope>
</reference>